<dbReference type="InterPro" id="IPR000210">
    <property type="entry name" value="BTB/POZ_dom"/>
</dbReference>
<gene>
    <name evidence="2" type="ORF">BP5553_04737</name>
</gene>
<dbReference type="Proteomes" id="UP000254866">
    <property type="component" value="Unassembled WGS sequence"/>
</dbReference>
<evidence type="ECO:0000313" key="2">
    <source>
        <dbReference type="EMBL" id="RDL37304.1"/>
    </source>
</evidence>
<dbReference type="EMBL" id="NPIC01000003">
    <property type="protein sequence ID" value="RDL37304.1"/>
    <property type="molecule type" value="Genomic_DNA"/>
</dbReference>
<reference evidence="2 3" key="1">
    <citation type="journal article" date="2018" name="IMA Fungus">
        <title>IMA Genome-F 9: Draft genome sequence of Annulohypoxylon stygium, Aspergillus mulundensis, Berkeleyomyces basicola (syn. Thielaviopsis basicola), Ceratocystis smalleyi, two Cercospora beticola strains, Coleophoma cylindrospora, Fusarium fracticaudum, Phialophora cf. hyalina, and Morchella septimelata.</title>
        <authorList>
            <person name="Wingfield B.D."/>
            <person name="Bills G.F."/>
            <person name="Dong Y."/>
            <person name="Huang W."/>
            <person name="Nel W.J."/>
            <person name="Swalarsk-Parry B.S."/>
            <person name="Vaghefi N."/>
            <person name="Wilken P.M."/>
            <person name="An Z."/>
            <person name="de Beer Z.W."/>
            <person name="De Vos L."/>
            <person name="Chen L."/>
            <person name="Duong T.A."/>
            <person name="Gao Y."/>
            <person name="Hammerbacher A."/>
            <person name="Kikkert J.R."/>
            <person name="Li Y."/>
            <person name="Li H."/>
            <person name="Li K."/>
            <person name="Li Q."/>
            <person name="Liu X."/>
            <person name="Ma X."/>
            <person name="Naidoo K."/>
            <person name="Pethybridge S.J."/>
            <person name="Sun J."/>
            <person name="Steenkamp E.T."/>
            <person name="van der Nest M.A."/>
            <person name="van Wyk S."/>
            <person name="Wingfield M.J."/>
            <person name="Xiong C."/>
            <person name="Yue Q."/>
            <person name="Zhang X."/>
        </authorList>
    </citation>
    <scope>NUCLEOTIDE SEQUENCE [LARGE SCALE GENOMIC DNA]</scope>
    <source>
        <strain evidence="2 3">BP 5553</strain>
    </source>
</reference>
<protein>
    <recommendedName>
        <fullName evidence="1">BTB domain-containing protein</fullName>
    </recommendedName>
</protein>
<proteinExistence type="predicted"/>
<dbReference type="PANTHER" id="PTHR47843">
    <property type="entry name" value="BTB DOMAIN-CONTAINING PROTEIN-RELATED"/>
    <property type="match status" value="1"/>
</dbReference>
<dbReference type="PANTHER" id="PTHR47843:SF2">
    <property type="entry name" value="BTB DOMAIN-CONTAINING PROTEIN"/>
    <property type="match status" value="1"/>
</dbReference>
<dbReference type="OrthoDB" id="194443at2759"/>
<dbReference type="GeneID" id="43597586"/>
<dbReference type="RefSeq" id="XP_031869960.1">
    <property type="nucleotide sequence ID" value="XM_032013360.1"/>
</dbReference>
<dbReference type="PROSITE" id="PS50097">
    <property type="entry name" value="BTB"/>
    <property type="match status" value="1"/>
</dbReference>
<comment type="caution">
    <text evidence="2">The sequence shown here is derived from an EMBL/GenBank/DDBJ whole genome shotgun (WGS) entry which is preliminary data.</text>
</comment>
<name>A0A370TP62_9HELO</name>
<evidence type="ECO:0000313" key="3">
    <source>
        <dbReference type="Proteomes" id="UP000254866"/>
    </source>
</evidence>
<evidence type="ECO:0000259" key="1">
    <source>
        <dbReference type="PROSITE" id="PS50097"/>
    </source>
</evidence>
<dbReference type="Pfam" id="PF00651">
    <property type="entry name" value="BTB"/>
    <property type="match status" value="1"/>
</dbReference>
<accession>A0A370TP62</accession>
<feature type="domain" description="BTB" evidence="1">
    <location>
        <begin position="29"/>
        <end position="102"/>
    </location>
</feature>
<sequence length="248" mass="27304">MPTENTVKGILDAPYQDFIASFLPLYSGPCVKVRVGSAGHEYELSKAILCKQSLYFAKTFQGGFREGQDQSTTLTEVEGVVTQRSFEMLVQWLYLGRVLFSESSPAECITATIEFVRLADMCGVYGMETLMAEHIKAIILANPAPEHIVLGRDPDTNTYCLLGQHITSAALLPDGHAIRKVLAIASVEGYIRRDKHKFLKEICESPGFAADLLLVVKETLKTVNLGEPHITFKNPCSGMTLAFVTKNV</sequence>
<keyword evidence="3" id="KW-1185">Reference proteome</keyword>
<dbReference type="STRING" id="2656787.A0A370TP62"/>
<dbReference type="Gene3D" id="3.30.710.10">
    <property type="entry name" value="Potassium Channel Kv1.1, Chain A"/>
    <property type="match status" value="1"/>
</dbReference>
<dbReference type="InterPro" id="IPR011333">
    <property type="entry name" value="SKP1/BTB/POZ_sf"/>
</dbReference>
<dbReference type="AlphaFoldDB" id="A0A370TP62"/>
<dbReference type="SUPFAM" id="SSF54695">
    <property type="entry name" value="POZ domain"/>
    <property type="match status" value="1"/>
</dbReference>
<organism evidence="2 3">
    <name type="scientific">Venustampulla echinocandica</name>
    <dbReference type="NCBI Taxonomy" id="2656787"/>
    <lineage>
        <taxon>Eukaryota</taxon>
        <taxon>Fungi</taxon>
        <taxon>Dikarya</taxon>
        <taxon>Ascomycota</taxon>
        <taxon>Pezizomycotina</taxon>
        <taxon>Leotiomycetes</taxon>
        <taxon>Helotiales</taxon>
        <taxon>Pleuroascaceae</taxon>
        <taxon>Venustampulla</taxon>
    </lineage>
</organism>
<dbReference type="CDD" id="cd18186">
    <property type="entry name" value="BTB_POZ_ZBTB_KLHL-like"/>
    <property type="match status" value="1"/>
</dbReference>